<proteinExistence type="predicted"/>
<dbReference type="OrthoDB" id="5382128at2759"/>
<dbReference type="Proteomes" id="UP000235672">
    <property type="component" value="Unassembled WGS sequence"/>
</dbReference>
<protein>
    <recommendedName>
        <fullName evidence="4">Heterokaryon incompatibility domain-containing protein</fullName>
    </recommendedName>
</protein>
<feature type="region of interest" description="Disordered" evidence="1">
    <location>
        <begin position="1"/>
        <end position="20"/>
    </location>
</feature>
<evidence type="ECO:0000313" key="2">
    <source>
        <dbReference type="EMBL" id="PMD15794.1"/>
    </source>
</evidence>
<dbReference type="PANTHER" id="PTHR24148:SF73">
    <property type="entry name" value="HET DOMAIN PROTEIN (AFU_ORTHOLOGUE AFUA_8G01020)"/>
    <property type="match status" value="1"/>
</dbReference>
<reference evidence="2 3" key="1">
    <citation type="submission" date="2016-05" db="EMBL/GenBank/DDBJ databases">
        <title>A degradative enzymes factory behind the ericoid mycorrhizal symbiosis.</title>
        <authorList>
            <consortium name="DOE Joint Genome Institute"/>
            <person name="Martino E."/>
            <person name="Morin E."/>
            <person name="Grelet G."/>
            <person name="Kuo A."/>
            <person name="Kohler A."/>
            <person name="Daghino S."/>
            <person name="Barry K."/>
            <person name="Choi C."/>
            <person name="Cichocki N."/>
            <person name="Clum A."/>
            <person name="Copeland A."/>
            <person name="Hainaut M."/>
            <person name="Haridas S."/>
            <person name="Labutti K."/>
            <person name="Lindquist E."/>
            <person name="Lipzen A."/>
            <person name="Khouja H.-R."/>
            <person name="Murat C."/>
            <person name="Ohm R."/>
            <person name="Olson A."/>
            <person name="Spatafora J."/>
            <person name="Veneault-Fourrey C."/>
            <person name="Henrissat B."/>
            <person name="Grigoriev I."/>
            <person name="Martin F."/>
            <person name="Perotto S."/>
        </authorList>
    </citation>
    <scope>NUCLEOTIDE SEQUENCE [LARGE SCALE GENOMIC DNA]</scope>
    <source>
        <strain evidence="2 3">UAMH 7357</strain>
    </source>
</reference>
<gene>
    <name evidence="2" type="ORF">NA56DRAFT_326208</name>
</gene>
<dbReference type="PANTHER" id="PTHR24148">
    <property type="entry name" value="ANKYRIN REPEAT DOMAIN-CONTAINING PROTEIN 39 HOMOLOG-RELATED"/>
    <property type="match status" value="1"/>
</dbReference>
<evidence type="ECO:0000256" key="1">
    <source>
        <dbReference type="SAM" id="MobiDB-lite"/>
    </source>
</evidence>
<dbReference type="InterPro" id="IPR052895">
    <property type="entry name" value="HetReg/Transcr_Mod"/>
</dbReference>
<evidence type="ECO:0008006" key="4">
    <source>
        <dbReference type="Google" id="ProtNLM"/>
    </source>
</evidence>
<sequence>MAHISNTITAPIEAPGENSTPDEWFIWTRELVTQERQSEARSSDNSPTAEEVEPDEAITLERNILKNMRAAETARVAIDASNAALKAFNNSFVKVSFENNCTEFRPLDLLSFFWNNGPDTPCSECSQPFVVNGEPPIRTALLDLEIPNTGHPSTSIRIRNRHIHCLENANIKYIAVSHAWHPDIAVANGSGEFSSAAATRVVETLLKTVMATIETLVPEYHAVVEVWHDYFSVPQWLPSTKEALLLRLPRIFSSATACIVHLDNFSWDQLRNSIMRHKSQEILESCMKAFFKSKWFERMWVSLEYLVCETVHLMTSDYRIFLYEDGPVAGTFSELWGFFTDKQGHLLDSALVDTSSRWHAVRYQILRQTTLTYAQAISLIADKKCSYHRDRFLALCGFLKLGQSYTEISGYVPLGAADACRWVAMECLQRGDYSPLLLVPFSRSYQEATIPGFSWLVGHEKAIGLIGNDLGAAEFGAEEERIIRDNMVKPVLQAVGSITEVASGTGVSDGLSEFSRVVSCLLEWNNGCTGLFMSDIRRAYDLSLRDETTLSPEYDEKLHGLLRRVQNSDDDEDYLSELATLLSVNLETVARRLWKAGNSLCRVRCDACKQTSTFQLYLFPSNQNPVSLQVFRIPGLKYESSQRNGVGLVLSDHKIVGRMLYGIPACACDIRKEVALF</sequence>
<dbReference type="AlphaFoldDB" id="A0A2J6PP50"/>
<name>A0A2J6PP50_9HELO</name>
<accession>A0A2J6PP50</accession>
<organism evidence="2 3">
    <name type="scientific">Hyaloscypha hepaticicola</name>
    <dbReference type="NCBI Taxonomy" id="2082293"/>
    <lineage>
        <taxon>Eukaryota</taxon>
        <taxon>Fungi</taxon>
        <taxon>Dikarya</taxon>
        <taxon>Ascomycota</taxon>
        <taxon>Pezizomycotina</taxon>
        <taxon>Leotiomycetes</taxon>
        <taxon>Helotiales</taxon>
        <taxon>Hyaloscyphaceae</taxon>
        <taxon>Hyaloscypha</taxon>
    </lineage>
</organism>
<keyword evidence="3" id="KW-1185">Reference proteome</keyword>
<evidence type="ECO:0000313" key="3">
    <source>
        <dbReference type="Proteomes" id="UP000235672"/>
    </source>
</evidence>
<dbReference type="EMBL" id="KZ613510">
    <property type="protein sequence ID" value="PMD15794.1"/>
    <property type="molecule type" value="Genomic_DNA"/>
</dbReference>